<dbReference type="HOGENOM" id="CLU_026621_0_1_9"/>
<dbReference type="RefSeq" id="WP_006907274.1">
    <property type="nucleotide sequence ID" value="NZ_GG665867.1"/>
</dbReference>
<feature type="domain" description="Calcineurin-like phosphoesterase" evidence="2">
    <location>
        <begin position="1"/>
        <end position="190"/>
    </location>
</feature>
<dbReference type="STRING" id="626523.GCWU000342_02297"/>
<dbReference type="InterPro" id="IPR029052">
    <property type="entry name" value="Metallo-depent_PP-like"/>
</dbReference>
<dbReference type="CDD" id="cd00840">
    <property type="entry name" value="MPP_Mre11_N"/>
    <property type="match status" value="1"/>
</dbReference>
<evidence type="ECO:0000313" key="3">
    <source>
        <dbReference type="EMBL" id="EEP27602.1"/>
    </source>
</evidence>
<dbReference type="EMBL" id="ACIP02000007">
    <property type="protein sequence ID" value="EEP27602.1"/>
    <property type="molecule type" value="Genomic_DNA"/>
</dbReference>
<dbReference type="InterPro" id="IPR050535">
    <property type="entry name" value="DNA_Repair-Maintenance_Comp"/>
</dbReference>
<keyword evidence="4" id="KW-1185">Reference proteome</keyword>
<reference evidence="3" key="1">
    <citation type="submission" date="2009-04" db="EMBL/GenBank/DDBJ databases">
        <authorList>
            <person name="Weinstock G."/>
            <person name="Sodergren E."/>
            <person name="Clifton S."/>
            <person name="Fulton L."/>
            <person name="Fulton B."/>
            <person name="Courtney L."/>
            <person name="Fronick C."/>
            <person name="Harrison M."/>
            <person name="Strong C."/>
            <person name="Farmer C."/>
            <person name="Delahaunty K."/>
            <person name="Markovic C."/>
            <person name="Hall O."/>
            <person name="Minx P."/>
            <person name="Tomlinson C."/>
            <person name="Mitreva M."/>
            <person name="Nelson J."/>
            <person name="Hou S."/>
            <person name="Wollam A."/>
            <person name="Pepin K.H."/>
            <person name="Johnson M."/>
            <person name="Bhonagiri V."/>
            <person name="Nash W.E."/>
            <person name="Warren W."/>
            <person name="Chinwalla A."/>
            <person name="Mardis E.R."/>
            <person name="Wilson R.K."/>
        </authorList>
    </citation>
    <scope>NUCLEOTIDE SEQUENCE [LARGE SCALE GENOMIC DNA]</scope>
    <source>
        <strain evidence="3">DSM 14600</strain>
    </source>
</reference>
<sequence>MKIIHCSDLHLDSRMETNLDSEKARQRREELFASYEGMVDYAEKERARAILIAGDMFDRAHLRRAVRNRVLEPMESHPDIDFFYLRGNHDNSDFLAGLDEEEIPANLKIFTDKGWRSYEYGDLVISGAELSAENVRSMPARLELDPGKINIVMLHGQTQDYQGTNPAEEVLLPAYRGKGIDYLALGHIHSFRQGQLDERGIYCYSGCLEGRGFDECGPKGFVLIEISDGKLTSDFIPFARRQLHEIVVELAPEDSMLQVMSKSDRALRNIPEKDLVKLVFTGHISMDLELDTDRVLRRFVSRFFFIKAVDQTRTQIDFESYFNDRTIKGEFVRLMRKSDLSEEDKERVTRLGMKALIGEELEE</sequence>
<evidence type="ECO:0000259" key="2">
    <source>
        <dbReference type="Pfam" id="PF00149"/>
    </source>
</evidence>
<comment type="caution">
    <text evidence="3">The sequence shown here is derived from an EMBL/GenBank/DDBJ whole genome shotgun (WGS) entry which is preliminary data.</text>
</comment>
<dbReference type="GO" id="GO:0016787">
    <property type="term" value="F:hydrolase activity"/>
    <property type="evidence" value="ECO:0007669"/>
    <property type="project" value="UniProtKB-KW"/>
</dbReference>
<evidence type="ECO:0000256" key="1">
    <source>
        <dbReference type="ARBA" id="ARBA00022801"/>
    </source>
</evidence>
<dbReference type="InterPro" id="IPR004843">
    <property type="entry name" value="Calcineurin-like_PHP"/>
</dbReference>
<dbReference type="eggNOG" id="COG0420">
    <property type="taxonomic scope" value="Bacteria"/>
</dbReference>
<keyword evidence="1" id="KW-0378">Hydrolase</keyword>
<protein>
    <submittedName>
        <fullName evidence="3">Ser/Thr phosphatase family protein</fullName>
    </submittedName>
</protein>
<gene>
    <name evidence="3" type="ORF">GCWU000342_02297</name>
</gene>
<dbReference type="Proteomes" id="UP000003494">
    <property type="component" value="Unassembled WGS sequence"/>
</dbReference>
<dbReference type="InterPro" id="IPR041796">
    <property type="entry name" value="Mre11_N"/>
</dbReference>
<name>C4GDX3_9FIRM</name>
<dbReference type="Pfam" id="PF00149">
    <property type="entry name" value="Metallophos"/>
    <property type="match status" value="1"/>
</dbReference>
<accession>C4GDX3</accession>
<dbReference type="AlphaFoldDB" id="C4GDX3"/>
<dbReference type="Gene3D" id="3.60.21.10">
    <property type="match status" value="1"/>
</dbReference>
<dbReference type="PANTHER" id="PTHR30337">
    <property type="entry name" value="COMPONENT OF ATP-DEPENDENT DSDNA EXONUCLEASE"/>
    <property type="match status" value="1"/>
</dbReference>
<dbReference type="SUPFAM" id="SSF56300">
    <property type="entry name" value="Metallo-dependent phosphatases"/>
    <property type="match status" value="1"/>
</dbReference>
<evidence type="ECO:0000313" key="4">
    <source>
        <dbReference type="Proteomes" id="UP000003494"/>
    </source>
</evidence>
<organism evidence="3 4">
    <name type="scientific">Shuttleworthella satelles DSM 14600</name>
    <dbReference type="NCBI Taxonomy" id="626523"/>
    <lineage>
        <taxon>Bacteria</taxon>
        <taxon>Bacillati</taxon>
        <taxon>Bacillota</taxon>
        <taxon>Clostridia</taxon>
        <taxon>Lachnospirales</taxon>
        <taxon>Lachnospiraceae</taxon>
        <taxon>Shuttleworthella</taxon>
    </lineage>
</organism>
<proteinExistence type="predicted"/>